<dbReference type="SUPFAM" id="SSF53649">
    <property type="entry name" value="Alkaline phosphatase-like"/>
    <property type="match status" value="1"/>
</dbReference>
<dbReference type="GeneID" id="9498301"/>
<protein>
    <submittedName>
        <fullName evidence="1">Type I phosphodiesterase/nucleotide pyrophosphatase</fullName>
    </submittedName>
</protein>
<dbReference type="HOGENOM" id="CLU_024306_0_0_2"/>
<reference evidence="1 2" key="1">
    <citation type="journal article" date="2010" name="Appl. Environ. Microbiol.">
        <title>The genome sequence of the crenarchaeon Acidilobus saccharovorans supports a new order, Acidilobales, and suggests an important ecological role in terrestrial acidic hot springs.</title>
        <authorList>
            <person name="Mardanov A.V."/>
            <person name="Svetlitchnyi V.A."/>
            <person name="Beletsky A.V."/>
            <person name="Prokofeva M.I."/>
            <person name="Bonch-Osmolovskaya E.A."/>
            <person name="Ravin N.V."/>
            <person name="Skryabin K.G."/>
        </authorList>
    </citation>
    <scope>NUCLEOTIDE SEQUENCE [LARGE SCALE GENOMIC DNA]</scope>
    <source>
        <strain evidence="2">DSM 16705 / JCM 18335 / VKM B-2471 / 345-15</strain>
    </source>
</reference>
<sequence length="488" mass="53656">MKLSLLGLDALSPALLSRAVERLKLKNIGDAVRNGRPVPLHSMPPITPTAWTSIATGVNPAKHGVWGFTKYYRGPKGEHLSRPYTSLDVMFPRVFEDAALMGLDVAVVNYPLTWPLDGLCCLDRMTVVGDTFLAPRVDYSPRDLAGRLGRHFITFSDMPDPYERTRRLVEGTLELLSEVDADAYFVVLPYPDQAFHRDHREVLSVGPRSAEVWEAIDELAGELMRRSKAFVLVSDHGAGVHRTCVNALAPLMREFGVGVPRGLRGRLALYLVTAADVISRALPPSVSPRELSRRGPLARLRGRLGGELANIAVAATHESPGESELARQPFTYDAGGLSIDRILYFRDEASRERGLRAIEGSPASRYLRVSRLEERFRGAYMPPYPSLFVESVDESRYHVVSSRSLAALRHDMMPDHEVYGVLLVKGAEVRAEAAEVYDVAPTLLSLLGLKVPRGADGRSLVGASAGEYPYDAAVRLKARLRGRAGQLG</sequence>
<dbReference type="InterPro" id="IPR002591">
    <property type="entry name" value="Phosphodiest/P_Trfase"/>
</dbReference>
<gene>
    <name evidence="1" type="ordered locus">ASAC_0089</name>
</gene>
<dbReference type="AlphaFoldDB" id="D9PZK9"/>
<keyword evidence="2" id="KW-1185">Reference proteome</keyword>
<dbReference type="KEGG" id="asc:ASAC_0089"/>
<organism evidence="1 2">
    <name type="scientific">Acidilobus saccharovorans (strain DSM 16705 / JCM 18335 / VKM B-2471 / 345-15)</name>
    <dbReference type="NCBI Taxonomy" id="666510"/>
    <lineage>
        <taxon>Archaea</taxon>
        <taxon>Thermoproteota</taxon>
        <taxon>Thermoprotei</taxon>
        <taxon>Acidilobales</taxon>
        <taxon>Acidilobaceae</taxon>
        <taxon>Acidilobus</taxon>
    </lineage>
</organism>
<name>D9PZK9_ACIS3</name>
<dbReference type="Proteomes" id="UP000000346">
    <property type="component" value="Chromosome"/>
</dbReference>
<evidence type="ECO:0000313" key="2">
    <source>
        <dbReference type="Proteomes" id="UP000000346"/>
    </source>
</evidence>
<dbReference type="Pfam" id="PF01663">
    <property type="entry name" value="Phosphodiest"/>
    <property type="match status" value="1"/>
</dbReference>
<dbReference type="Gene3D" id="3.40.720.10">
    <property type="entry name" value="Alkaline Phosphatase, subunit A"/>
    <property type="match status" value="2"/>
</dbReference>
<dbReference type="eggNOG" id="arCOG01377">
    <property type="taxonomic scope" value="Archaea"/>
</dbReference>
<dbReference type="STRING" id="666510.ASAC_0089"/>
<accession>D9PZK9</accession>
<dbReference type="RefSeq" id="WP_013266009.1">
    <property type="nucleotide sequence ID" value="NC_014374.1"/>
</dbReference>
<proteinExistence type="predicted"/>
<dbReference type="InParanoid" id="D9PZK9"/>
<dbReference type="EMBL" id="CP001742">
    <property type="protein sequence ID" value="ADL18497.1"/>
    <property type="molecule type" value="Genomic_DNA"/>
</dbReference>
<dbReference type="OrthoDB" id="198670at2157"/>
<dbReference type="InterPro" id="IPR017850">
    <property type="entry name" value="Alkaline_phosphatase_core_sf"/>
</dbReference>
<evidence type="ECO:0000313" key="1">
    <source>
        <dbReference type="EMBL" id="ADL18497.1"/>
    </source>
</evidence>